<protein>
    <recommendedName>
        <fullName evidence="8">EamA domain-containing protein</fullName>
    </recommendedName>
</protein>
<feature type="transmembrane region" description="Helical" evidence="7">
    <location>
        <begin position="127"/>
        <end position="145"/>
    </location>
</feature>
<comment type="subcellular location">
    <subcellularLocation>
        <location evidence="1">Membrane</location>
        <topology evidence="1">Multi-pass membrane protein</topology>
    </subcellularLocation>
</comment>
<evidence type="ECO:0000256" key="4">
    <source>
        <dbReference type="ARBA" id="ARBA00022989"/>
    </source>
</evidence>
<feature type="domain" description="EamA" evidence="8">
    <location>
        <begin position="186"/>
        <end position="323"/>
    </location>
</feature>
<dbReference type="PANTHER" id="PTHR32322:SF2">
    <property type="entry name" value="EAMA DOMAIN-CONTAINING PROTEIN"/>
    <property type="match status" value="1"/>
</dbReference>
<dbReference type="InterPro" id="IPR000620">
    <property type="entry name" value="EamA_dom"/>
</dbReference>
<feature type="transmembrane region" description="Helical" evidence="7">
    <location>
        <begin position="186"/>
        <end position="204"/>
    </location>
</feature>
<dbReference type="FunCoup" id="D1C7Z2">
    <property type="interactions" value="57"/>
</dbReference>
<keyword evidence="5 7" id="KW-0472">Membrane</keyword>
<evidence type="ECO:0000259" key="8">
    <source>
        <dbReference type="Pfam" id="PF00892"/>
    </source>
</evidence>
<dbReference type="OrthoDB" id="155707at2"/>
<feature type="transmembrane region" description="Helical" evidence="7">
    <location>
        <begin position="251"/>
        <end position="269"/>
    </location>
</feature>
<sequence length="341" mass="36918">MERDTALDTGAASERASEEPQAGRGGQRALSTRALLLVHLSLLFVAVSWGSNFVSIKYLLRRVDATEVLMIRLTLASLCYAGFLLLSGRGFARFSRADWRKAALMALLGVTINTGAVAYGVQMIPAAVASLIVTGNPVFTALIARALGQERLTPRKLGGIAVAFTGFLVVLFYGGPEAQFSVRNALGILITLLGPLAWAFYTVLSKPLLVRYEPVQFAGTVTILGTLPLLPLFATRPGVVREALRFGPAEWLAVLTMVVFALVLAYALWYRGLRVLSPTQIAVYIYLVPVFGTLGAWLLLGEHITIYLLLGGTLILLGVILTNTARRGPVEHGERARRRAR</sequence>
<reference evidence="9 10" key="2">
    <citation type="journal article" date="2010" name="Stand. Genomic Sci.">
        <title>Complete genome sequence of Desulfohalobium retbaense type strain (HR(100)).</title>
        <authorList>
            <person name="Spring S."/>
            <person name="Nolan M."/>
            <person name="Lapidus A."/>
            <person name="Glavina Del Rio T."/>
            <person name="Copeland A."/>
            <person name="Tice H."/>
            <person name="Cheng J.F."/>
            <person name="Lucas S."/>
            <person name="Land M."/>
            <person name="Chen F."/>
            <person name="Bruce D."/>
            <person name="Goodwin L."/>
            <person name="Pitluck S."/>
            <person name="Ivanova N."/>
            <person name="Mavromatis K."/>
            <person name="Mikhailova N."/>
            <person name="Pati A."/>
            <person name="Chen A."/>
            <person name="Palaniappan K."/>
            <person name="Hauser L."/>
            <person name="Chang Y.J."/>
            <person name="Jeffries C.D."/>
            <person name="Munk C."/>
            <person name="Kiss H."/>
            <person name="Chain P."/>
            <person name="Han C."/>
            <person name="Brettin T."/>
            <person name="Detter J.C."/>
            <person name="Schuler E."/>
            <person name="Goker M."/>
            <person name="Rohde M."/>
            <person name="Bristow J."/>
            <person name="Eisen J.A."/>
            <person name="Markowitz V."/>
            <person name="Hugenholtz P."/>
            <person name="Kyrpides N.C."/>
            <person name="Klenk H.P."/>
        </authorList>
    </citation>
    <scope>NUCLEOTIDE SEQUENCE [LARGE SCALE GENOMIC DNA]</scope>
    <source>
        <strain evidence="10">ATCC 49802 / DSM 20745 / S 6022</strain>
    </source>
</reference>
<dbReference type="EMBL" id="CP001823">
    <property type="protein sequence ID" value="ACZ39863.1"/>
    <property type="molecule type" value="Genomic_DNA"/>
</dbReference>
<dbReference type="PANTHER" id="PTHR32322">
    <property type="entry name" value="INNER MEMBRANE TRANSPORTER"/>
    <property type="match status" value="1"/>
</dbReference>
<dbReference type="AlphaFoldDB" id="D1C7Z2"/>
<feature type="transmembrane region" description="Helical" evidence="7">
    <location>
        <begin position="306"/>
        <end position="325"/>
    </location>
</feature>
<feature type="region of interest" description="Disordered" evidence="6">
    <location>
        <begin position="1"/>
        <end position="25"/>
    </location>
</feature>
<dbReference type="SUPFAM" id="SSF103481">
    <property type="entry name" value="Multidrug resistance efflux transporter EmrE"/>
    <property type="match status" value="2"/>
</dbReference>
<feature type="transmembrane region" description="Helical" evidence="7">
    <location>
        <begin position="281"/>
        <end position="300"/>
    </location>
</feature>
<feature type="transmembrane region" description="Helical" evidence="7">
    <location>
        <begin position="103"/>
        <end position="121"/>
    </location>
</feature>
<dbReference type="STRING" id="479434.Sthe_2448"/>
<gene>
    <name evidence="9" type="ordered locus">Sthe_2448</name>
</gene>
<keyword evidence="10" id="KW-1185">Reference proteome</keyword>
<dbReference type="InParanoid" id="D1C7Z2"/>
<feature type="transmembrane region" description="Helical" evidence="7">
    <location>
        <begin position="157"/>
        <end position="174"/>
    </location>
</feature>
<dbReference type="Pfam" id="PF00892">
    <property type="entry name" value="EamA"/>
    <property type="match status" value="2"/>
</dbReference>
<evidence type="ECO:0000256" key="3">
    <source>
        <dbReference type="ARBA" id="ARBA00022692"/>
    </source>
</evidence>
<organism evidence="9 10">
    <name type="scientific">Sphaerobacter thermophilus (strain ATCC 49802 / DSM 20745 / KCCM 41009 / NCIMB 13125 / S 6022)</name>
    <dbReference type="NCBI Taxonomy" id="479434"/>
    <lineage>
        <taxon>Bacteria</taxon>
        <taxon>Pseudomonadati</taxon>
        <taxon>Thermomicrobiota</taxon>
        <taxon>Thermomicrobia</taxon>
        <taxon>Sphaerobacterales</taxon>
        <taxon>Sphaerobacterineae</taxon>
        <taxon>Sphaerobacteraceae</taxon>
        <taxon>Sphaerobacter</taxon>
    </lineage>
</organism>
<dbReference type="InterPro" id="IPR050638">
    <property type="entry name" value="AA-Vitamin_Transporters"/>
</dbReference>
<dbReference type="HOGENOM" id="CLU_033863_4_2_0"/>
<evidence type="ECO:0000256" key="1">
    <source>
        <dbReference type="ARBA" id="ARBA00004141"/>
    </source>
</evidence>
<proteinExistence type="inferred from homology"/>
<comment type="similarity">
    <text evidence="2">Belongs to the EamA transporter family.</text>
</comment>
<dbReference type="eggNOG" id="COG0697">
    <property type="taxonomic scope" value="Bacteria"/>
</dbReference>
<feature type="transmembrane region" description="Helical" evidence="7">
    <location>
        <begin position="68"/>
        <end position="91"/>
    </location>
</feature>
<dbReference type="InterPro" id="IPR037185">
    <property type="entry name" value="EmrE-like"/>
</dbReference>
<dbReference type="KEGG" id="sti:Sthe_2448"/>
<dbReference type="GO" id="GO:0016020">
    <property type="term" value="C:membrane"/>
    <property type="evidence" value="ECO:0007669"/>
    <property type="project" value="UniProtKB-SubCell"/>
</dbReference>
<name>D1C7Z2_SPHTD</name>
<evidence type="ECO:0000256" key="2">
    <source>
        <dbReference type="ARBA" id="ARBA00007362"/>
    </source>
</evidence>
<reference evidence="10" key="1">
    <citation type="submission" date="2009-11" db="EMBL/GenBank/DDBJ databases">
        <title>The complete chromosome 1 of Sphaerobacter thermophilus DSM 20745.</title>
        <authorList>
            <person name="Lucas S."/>
            <person name="Copeland A."/>
            <person name="Lapidus A."/>
            <person name="Glavina del Rio T."/>
            <person name="Dalin E."/>
            <person name="Tice H."/>
            <person name="Bruce D."/>
            <person name="Goodwin L."/>
            <person name="Pitluck S."/>
            <person name="Kyrpides N."/>
            <person name="Mavromatis K."/>
            <person name="Ivanova N."/>
            <person name="Mikhailova N."/>
            <person name="LaButti K.M."/>
            <person name="Clum A."/>
            <person name="Sun H.I."/>
            <person name="Brettin T."/>
            <person name="Detter J.C."/>
            <person name="Han C."/>
            <person name="Larimer F."/>
            <person name="Land M."/>
            <person name="Hauser L."/>
            <person name="Markowitz V."/>
            <person name="Cheng J.F."/>
            <person name="Hugenholtz P."/>
            <person name="Woyke T."/>
            <person name="Wu D."/>
            <person name="Steenblock K."/>
            <person name="Schneider S."/>
            <person name="Pukall R."/>
            <person name="Goeker M."/>
            <person name="Klenk H.P."/>
            <person name="Eisen J.A."/>
        </authorList>
    </citation>
    <scope>NUCLEOTIDE SEQUENCE [LARGE SCALE GENOMIC DNA]</scope>
    <source>
        <strain evidence="10">ATCC 49802 / DSM 20745 / S 6022</strain>
    </source>
</reference>
<evidence type="ECO:0000313" key="9">
    <source>
        <dbReference type="EMBL" id="ACZ39863.1"/>
    </source>
</evidence>
<dbReference type="Proteomes" id="UP000002027">
    <property type="component" value="Chromosome 1"/>
</dbReference>
<dbReference type="RefSeq" id="WP_012872903.1">
    <property type="nucleotide sequence ID" value="NC_013523.1"/>
</dbReference>
<feature type="transmembrane region" description="Helical" evidence="7">
    <location>
        <begin position="216"/>
        <end position="239"/>
    </location>
</feature>
<keyword evidence="3 7" id="KW-0812">Transmembrane</keyword>
<evidence type="ECO:0000256" key="6">
    <source>
        <dbReference type="SAM" id="MobiDB-lite"/>
    </source>
</evidence>
<feature type="transmembrane region" description="Helical" evidence="7">
    <location>
        <begin position="34"/>
        <end position="56"/>
    </location>
</feature>
<keyword evidence="4 7" id="KW-1133">Transmembrane helix</keyword>
<evidence type="ECO:0000256" key="5">
    <source>
        <dbReference type="ARBA" id="ARBA00023136"/>
    </source>
</evidence>
<evidence type="ECO:0000256" key="7">
    <source>
        <dbReference type="SAM" id="Phobius"/>
    </source>
</evidence>
<accession>D1C7Z2</accession>
<evidence type="ECO:0000313" key="10">
    <source>
        <dbReference type="Proteomes" id="UP000002027"/>
    </source>
</evidence>
<feature type="domain" description="EamA" evidence="8">
    <location>
        <begin position="39"/>
        <end position="171"/>
    </location>
</feature>